<keyword evidence="1" id="KW-1133">Transmembrane helix</keyword>
<dbReference type="InterPro" id="IPR006150">
    <property type="entry name" value="Cys_repeat_1"/>
</dbReference>
<reference evidence="3 4" key="1">
    <citation type="journal article" date="2014" name="Nat. Genet.">
        <title>Genome and transcriptome of the porcine whipworm Trichuris suis.</title>
        <authorList>
            <person name="Jex A.R."/>
            <person name="Nejsum P."/>
            <person name="Schwarz E.M."/>
            <person name="Hu L."/>
            <person name="Young N.D."/>
            <person name="Hall R.S."/>
            <person name="Korhonen P.K."/>
            <person name="Liao S."/>
            <person name="Thamsborg S."/>
            <person name="Xia J."/>
            <person name="Xu P."/>
            <person name="Wang S."/>
            <person name="Scheerlinck J.P."/>
            <person name="Hofmann A."/>
            <person name="Sternberg P.W."/>
            <person name="Wang J."/>
            <person name="Gasser R.B."/>
        </authorList>
    </citation>
    <scope>NUCLEOTIDE SEQUENCE [LARGE SCALE GENOMIC DNA]</scope>
    <source>
        <strain evidence="3">DCEP-RM93F</strain>
        <strain evidence="2">DCEP-RM93M</strain>
    </source>
</reference>
<gene>
    <name evidence="2" type="ORF">M513_08352</name>
    <name evidence="3" type="ORF">M514_08352</name>
</gene>
<evidence type="ECO:0000313" key="2">
    <source>
        <dbReference type="EMBL" id="KFD50811.1"/>
    </source>
</evidence>
<organism evidence="3">
    <name type="scientific">Trichuris suis</name>
    <name type="common">pig whipworm</name>
    <dbReference type="NCBI Taxonomy" id="68888"/>
    <lineage>
        <taxon>Eukaryota</taxon>
        <taxon>Metazoa</taxon>
        <taxon>Ecdysozoa</taxon>
        <taxon>Nematoda</taxon>
        <taxon>Enoplea</taxon>
        <taxon>Dorylaimia</taxon>
        <taxon>Trichinellida</taxon>
        <taxon>Trichuridae</taxon>
        <taxon>Trichuris</taxon>
    </lineage>
</organism>
<sequence length="268" mass="29722">MFCADLTKVHTLSNMLVLCIISLGFMVPFVLPCPPGWQLMLSPEDQNPILCSQDQDCSTGNKCVYLSSLQDTYCCSKLPEEYDFIEYEADGCLRGQHAYIKPNTLLPYQCELNGASNRCPSNYFCQYSGMHERYICCSGEAYVNVQIESGHIPNLGMQSMQASMICGKRKPLIQNNMVQPCGPSMPCPFGYVCVTRPLGQASICCSDNLVNSYEANGCLPGQEAYVLPNSNVPAQCELNGTSNRCPEGYLCQYSGLHQRYICCRPKAH</sequence>
<dbReference type="EMBL" id="KL363248">
    <property type="protein sequence ID" value="KFD50811.1"/>
    <property type="molecule type" value="Genomic_DNA"/>
</dbReference>
<dbReference type="Pfam" id="PF14625">
    <property type="entry name" value="Lustrin_cystein"/>
    <property type="match status" value="4"/>
</dbReference>
<name>A0A085N1P2_9BILA</name>
<dbReference type="PANTHER" id="PTHR46339">
    <property type="entry name" value="PROTEIN CBG15282-RELATED"/>
    <property type="match status" value="1"/>
</dbReference>
<proteinExistence type="predicted"/>
<evidence type="ECO:0000313" key="4">
    <source>
        <dbReference type="Proteomes" id="UP000030764"/>
    </source>
</evidence>
<dbReference type="InterPro" id="IPR053014">
    <property type="entry name" value="Cuticle_assoc_divergent"/>
</dbReference>
<dbReference type="InterPro" id="IPR028150">
    <property type="entry name" value="Lustrin_cystein"/>
</dbReference>
<keyword evidence="1" id="KW-0472">Membrane</keyword>
<evidence type="ECO:0008006" key="5">
    <source>
        <dbReference type="Google" id="ProtNLM"/>
    </source>
</evidence>
<accession>A0A085N1P2</accession>
<dbReference type="Proteomes" id="UP000030764">
    <property type="component" value="Unassembled WGS sequence"/>
</dbReference>
<dbReference type="EMBL" id="KL367574">
    <property type="protein sequence ID" value="KFD63388.1"/>
    <property type="molecule type" value="Genomic_DNA"/>
</dbReference>
<feature type="transmembrane region" description="Helical" evidence="1">
    <location>
        <begin position="12"/>
        <end position="31"/>
    </location>
</feature>
<dbReference type="AlphaFoldDB" id="A0A085N1P2"/>
<dbReference type="Proteomes" id="UP000030758">
    <property type="component" value="Unassembled WGS sequence"/>
</dbReference>
<protein>
    <recommendedName>
        <fullName evidence="5">EB domain-containing protein</fullName>
    </recommendedName>
</protein>
<keyword evidence="4" id="KW-1185">Reference proteome</keyword>
<evidence type="ECO:0000256" key="1">
    <source>
        <dbReference type="SAM" id="Phobius"/>
    </source>
</evidence>
<keyword evidence="1" id="KW-0812">Transmembrane</keyword>
<evidence type="ECO:0000313" key="3">
    <source>
        <dbReference type="EMBL" id="KFD63388.1"/>
    </source>
</evidence>
<dbReference type="SMART" id="SM00289">
    <property type="entry name" value="WR1"/>
    <property type="match status" value="4"/>
</dbReference>